<feature type="region of interest" description="Disordered" evidence="1">
    <location>
        <begin position="85"/>
        <end position="115"/>
    </location>
</feature>
<dbReference type="EMBL" id="JBFALK010000001">
    <property type="protein sequence ID" value="MEV0967219.1"/>
    <property type="molecule type" value="Genomic_DNA"/>
</dbReference>
<organism evidence="3 4">
    <name type="scientific">Microtetraspora glauca</name>
    <dbReference type="NCBI Taxonomy" id="1996"/>
    <lineage>
        <taxon>Bacteria</taxon>
        <taxon>Bacillati</taxon>
        <taxon>Actinomycetota</taxon>
        <taxon>Actinomycetes</taxon>
        <taxon>Streptosporangiales</taxon>
        <taxon>Streptosporangiaceae</taxon>
        <taxon>Microtetraspora</taxon>
    </lineage>
</organism>
<protein>
    <submittedName>
        <fullName evidence="3">Pyridoxamine 5'-phosphate oxidase family protein</fullName>
    </submittedName>
</protein>
<accession>A0ABV3G6G6</accession>
<dbReference type="Pfam" id="PF01243">
    <property type="entry name" value="PNPOx_N"/>
    <property type="match status" value="1"/>
</dbReference>
<dbReference type="InterPro" id="IPR011576">
    <property type="entry name" value="Pyridox_Oxase_N"/>
</dbReference>
<dbReference type="PANTHER" id="PTHR42815:SF2">
    <property type="entry name" value="FAD-BINDING, PUTATIVE (AFU_ORTHOLOGUE AFUA_6G07600)-RELATED"/>
    <property type="match status" value="1"/>
</dbReference>
<dbReference type="PANTHER" id="PTHR42815">
    <property type="entry name" value="FAD-BINDING, PUTATIVE (AFU_ORTHOLOGUE AFUA_6G07600)-RELATED"/>
    <property type="match status" value="1"/>
</dbReference>
<keyword evidence="4" id="KW-1185">Reference proteome</keyword>
<comment type="caution">
    <text evidence="3">The sequence shown here is derived from an EMBL/GenBank/DDBJ whole genome shotgun (WGS) entry which is preliminary data.</text>
</comment>
<dbReference type="InterPro" id="IPR012349">
    <property type="entry name" value="Split_barrel_FMN-bd"/>
</dbReference>
<dbReference type="Gene3D" id="2.30.110.10">
    <property type="entry name" value="Electron Transport, Fmn-binding Protein, Chain A"/>
    <property type="match status" value="1"/>
</dbReference>
<evidence type="ECO:0000313" key="3">
    <source>
        <dbReference type="EMBL" id="MEV0967219.1"/>
    </source>
</evidence>
<name>A0ABV3G6G6_MICGL</name>
<dbReference type="RefSeq" id="WP_358128834.1">
    <property type="nucleotide sequence ID" value="NZ_JBFALK010000001.1"/>
</dbReference>
<dbReference type="SUPFAM" id="SSF50475">
    <property type="entry name" value="FMN-binding split barrel"/>
    <property type="match status" value="1"/>
</dbReference>
<gene>
    <name evidence="3" type="ORF">AB0I59_01190</name>
</gene>
<evidence type="ECO:0000256" key="1">
    <source>
        <dbReference type="SAM" id="MobiDB-lite"/>
    </source>
</evidence>
<evidence type="ECO:0000313" key="4">
    <source>
        <dbReference type="Proteomes" id="UP001551675"/>
    </source>
</evidence>
<evidence type="ECO:0000259" key="2">
    <source>
        <dbReference type="Pfam" id="PF01243"/>
    </source>
</evidence>
<reference evidence="3 4" key="1">
    <citation type="submission" date="2024-06" db="EMBL/GenBank/DDBJ databases">
        <title>The Natural Products Discovery Center: Release of the First 8490 Sequenced Strains for Exploring Actinobacteria Biosynthetic Diversity.</title>
        <authorList>
            <person name="Kalkreuter E."/>
            <person name="Kautsar S.A."/>
            <person name="Yang D."/>
            <person name="Bader C.D."/>
            <person name="Teijaro C.N."/>
            <person name="Fluegel L."/>
            <person name="Davis C.M."/>
            <person name="Simpson J.R."/>
            <person name="Lauterbach L."/>
            <person name="Steele A.D."/>
            <person name="Gui C."/>
            <person name="Meng S."/>
            <person name="Li G."/>
            <person name="Viehrig K."/>
            <person name="Ye F."/>
            <person name="Su P."/>
            <person name="Kiefer A.F."/>
            <person name="Nichols A."/>
            <person name="Cepeda A.J."/>
            <person name="Yan W."/>
            <person name="Fan B."/>
            <person name="Jiang Y."/>
            <person name="Adhikari A."/>
            <person name="Zheng C.-J."/>
            <person name="Schuster L."/>
            <person name="Cowan T.M."/>
            <person name="Smanski M.J."/>
            <person name="Chevrette M.G."/>
            <person name="De Carvalho L.P.S."/>
            <person name="Shen B."/>
        </authorList>
    </citation>
    <scope>NUCLEOTIDE SEQUENCE [LARGE SCALE GENOMIC DNA]</scope>
    <source>
        <strain evidence="3 4">NPDC050100</strain>
    </source>
</reference>
<sequence>MRHTGEAAVQRRAGVRAENWGSAGTRPDIPDVAAGFLADQRMLVIGTAGPGGRVWAGPLTGPAGFATARGPRTVVIDALPGANDPLSGVFDSEPATEPATGRDTGQSTGQSTGHDIGMLAIEPSTRRRMRINGRARREGNSLIVTTEQVYANCPKYLQTRDVAEDPATSTAGTYRTAVLAPRHREWIEGADTFFVATHADGFGSDVSHRGGNPGFVRVVDERRLVWPDYVGNSMYMTLGNLELNPAAGLLFLDWTTGDALHLTGRARVDWDPGDVPGAQRLVGFDVEEVVQVGGASPLRWTFEKYSRFNPPVRSR</sequence>
<dbReference type="Proteomes" id="UP001551675">
    <property type="component" value="Unassembled WGS sequence"/>
</dbReference>
<feature type="compositionally biased region" description="Polar residues" evidence="1">
    <location>
        <begin position="103"/>
        <end position="113"/>
    </location>
</feature>
<proteinExistence type="predicted"/>
<feature type="domain" description="Pyridoxamine 5'-phosphate oxidase N-terminal" evidence="2">
    <location>
        <begin position="181"/>
        <end position="272"/>
    </location>
</feature>